<comment type="caution">
    <text evidence="1">The sequence shown here is derived from an EMBL/GenBank/DDBJ whole genome shotgun (WGS) entry which is preliminary data.</text>
</comment>
<keyword evidence="2" id="KW-1185">Reference proteome</keyword>
<sequence>MISQGLTGLNGITTHFVKNGDFSVKKSHCNDYTKGPDKMIENKERNQNKKNFLTKEKNHLKWPHLKHSATPFSIDSIITKKNLTKKLKFDHSLSFKNQVEFLKKNCQQRLSCLKILSHKSWKLSKNTLKQIYFALVRSLLDYSSRIQNCAIKLNYRENTQNIHTIAGIKVLEDRYRELNENYLSDSIQNKNPSINDLINEYKLFKRGKRKNLFIYSVISCLRLTFINPLFEKGAPSTY</sequence>
<name>A0A3M7Q021_BRAPC</name>
<evidence type="ECO:0000313" key="1">
    <source>
        <dbReference type="EMBL" id="RNA04321.1"/>
    </source>
</evidence>
<accession>A0A3M7Q021</accession>
<proteinExistence type="predicted"/>
<reference evidence="1 2" key="1">
    <citation type="journal article" date="2018" name="Sci. Rep.">
        <title>Genomic signatures of local adaptation to the degree of environmental predictability in rotifers.</title>
        <authorList>
            <person name="Franch-Gras L."/>
            <person name="Hahn C."/>
            <person name="Garcia-Roger E.M."/>
            <person name="Carmona M.J."/>
            <person name="Serra M."/>
            <person name="Gomez A."/>
        </authorList>
    </citation>
    <scope>NUCLEOTIDE SEQUENCE [LARGE SCALE GENOMIC DNA]</scope>
    <source>
        <strain evidence="1">HYR1</strain>
    </source>
</reference>
<organism evidence="1 2">
    <name type="scientific">Brachionus plicatilis</name>
    <name type="common">Marine rotifer</name>
    <name type="synonym">Brachionus muelleri</name>
    <dbReference type="NCBI Taxonomy" id="10195"/>
    <lineage>
        <taxon>Eukaryota</taxon>
        <taxon>Metazoa</taxon>
        <taxon>Spiralia</taxon>
        <taxon>Gnathifera</taxon>
        <taxon>Rotifera</taxon>
        <taxon>Eurotatoria</taxon>
        <taxon>Monogononta</taxon>
        <taxon>Pseudotrocha</taxon>
        <taxon>Ploima</taxon>
        <taxon>Brachionidae</taxon>
        <taxon>Brachionus</taxon>
    </lineage>
</organism>
<evidence type="ECO:0000313" key="2">
    <source>
        <dbReference type="Proteomes" id="UP000276133"/>
    </source>
</evidence>
<dbReference type="AlphaFoldDB" id="A0A3M7Q021"/>
<protein>
    <submittedName>
        <fullName evidence="1">Pol-like protein</fullName>
    </submittedName>
</protein>
<dbReference type="Proteomes" id="UP000276133">
    <property type="component" value="Unassembled WGS sequence"/>
</dbReference>
<gene>
    <name evidence="1" type="ORF">BpHYR1_015629</name>
</gene>
<dbReference type="EMBL" id="REGN01008155">
    <property type="protein sequence ID" value="RNA04321.1"/>
    <property type="molecule type" value="Genomic_DNA"/>
</dbReference>